<accession>A0A813F8Q2</accession>
<keyword evidence="1" id="KW-0812">Transmembrane</keyword>
<evidence type="ECO:0000313" key="3">
    <source>
        <dbReference type="EMBL" id="CAE8609610.1"/>
    </source>
</evidence>
<proteinExistence type="predicted"/>
<organism evidence="3 4">
    <name type="scientific">Polarella glacialis</name>
    <name type="common">Dinoflagellate</name>
    <dbReference type="NCBI Taxonomy" id="89957"/>
    <lineage>
        <taxon>Eukaryota</taxon>
        <taxon>Sar</taxon>
        <taxon>Alveolata</taxon>
        <taxon>Dinophyceae</taxon>
        <taxon>Suessiales</taxon>
        <taxon>Suessiaceae</taxon>
        <taxon>Polarella</taxon>
    </lineage>
</organism>
<name>A0A813F8Q2_POLGL</name>
<reference evidence="3" key="1">
    <citation type="submission" date="2021-02" db="EMBL/GenBank/DDBJ databases">
        <authorList>
            <person name="Dougan E. K."/>
            <person name="Rhodes N."/>
            <person name="Thang M."/>
            <person name="Chan C."/>
        </authorList>
    </citation>
    <scope>NUCLEOTIDE SEQUENCE</scope>
</reference>
<comment type="caution">
    <text evidence="3">The sequence shown here is derived from an EMBL/GenBank/DDBJ whole genome shotgun (WGS) entry which is preliminary data.</text>
</comment>
<dbReference type="Proteomes" id="UP000654075">
    <property type="component" value="Unassembled WGS sequence"/>
</dbReference>
<evidence type="ECO:0008006" key="5">
    <source>
        <dbReference type="Google" id="ProtNLM"/>
    </source>
</evidence>
<keyword evidence="2" id="KW-0732">Signal</keyword>
<feature type="chain" id="PRO_5032644792" description="H(+)-exporting diphosphatase" evidence="2">
    <location>
        <begin position="21"/>
        <end position="155"/>
    </location>
</feature>
<dbReference type="EMBL" id="CAJNNV010024372">
    <property type="protein sequence ID" value="CAE8609610.1"/>
    <property type="molecule type" value="Genomic_DNA"/>
</dbReference>
<evidence type="ECO:0000256" key="1">
    <source>
        <dbReference type="SAM" id="Phobius"/>
    </source>
</evidence>
<evidence type="ECO:0000256" key="2">
    <source>
        <dbReference type="SAM" id="SignalP"/>
    </source>
</evidence>
<keyword evidence="1" id="KW-0472">Membrane</keyword>
<evidence type="ECO:0000313" key="4">
    <source>
        <dbReference type="Proteomes" id="UP000654075"/>
    </source>
</evidence>
<feature type="transmembrane region" description="Helical" evidence="1">
    <location>
        <begin position="88"/>
        <end position="109"/>
    </location>
</feature>
<keyword evidence="4" id="KW-1185">Reference proteome</keyword>
<feature type="transmembrane region" description="Helical" evidence="1">
    <location>
        <begin position="121"/>
        <end position="143"/>
    </location>
</feature>
<dbReference type="AlphaFoldDB" id="A0A813F8Q2"/>
<feature type="signal peptide" evidence="2">
    <location>
        <begin position="1"/>
        <end position="20"/>
    </location>
</feature>
<protein>
    <recommendedName>
        <fullName evidence="5">H(+)-exporting diphosphatase</fullName>
    </recommendedName>
</protein>
<feature type="non-terminal residue" evidence="3">
    <location>
        <position position="1"/>
    </location>
</feature>
<sequence length="155" mass="17117">MATFAAVSSWLGTHLGFAGGLTQTDWFGLSTGAVGSTYAWTAYNLSAYSSAIGWRQGQLYQAKNYHLSWVAIARDDIRELMSVSVNRINNYMLVATLIMGIAADSLFWVNNFDPSCPRFIVNYFWLSTGVSIVFLAMSILLGIKGQNSAYVNTMR</sequence>
<gene>
    <name evidence="3" type="ORF">PGLA1383_LOCUS27437</name>
</gene>
<keyword evidence="1" id="KW-1133">Transmembrane helix</keyword>
<dbReference type="OrthoDB" id="441685at2759"/>